<evidence type="ECO:0000256" key="2">
    <source>
        <dbReference type="SAM" id="Phobius"/>
    </source>
</evidence>
<keyword evidence="2" id="KW-0812">Transmembrane</keyword>
<organism evidence="5 6">
    <name type="scientific">Odocoileus virginianus</name>
    <name type="common">White-tailed deer</name>
    <dbReference type="NCBI Taxonomy" id="9874"/>
    <lineage>
        <taxon>Eukaryota</taxon>
        <taxon>Metazoa</taxon>
        <taxon>Chordata</taxon>
        <taxon>Craniata</taxon>
        <taxon>Vertebrata</taxon>
        <taxon>Euteleostomi</taxon>
        <taxon>Mammalia</taxon>
        <taxon>Eutheria</taxon>
        <taxon>Laurasiatheria</taxon>
        <taxon>Artiodactyla</taxon>
        <taxon>Ruminantia</taxon>
        <taxon>Pecora</taxon>
        <taxon>Cervidae</taxon>
        <taxon>Odocoileinae</taxon>
        <taxon>Odocoileus</taxon>
    </lineage>
</organism>
<reference evidence="5" key="1">
    <citation type="journal article" date="2022" name="J. Hered.">
        <title>A De Novo Chromosome-Level Genome Assembly of the White-Tailed Deer, Odocoileus Virginianus.</title>
        <authorList>
            <person name="London E.W."/>
            <person name="Roca A.L."/>
            <person name="Novakofski J.E."/>
            <person name="Mateus-Pinilla N.E."/>
        </authorList>
    </citation>
    <scope>NUCLEOTIDE SEQUENCE [LARGE SCALE GENOMIC DNA]</scope>
</reference>
<dbReference type="Gene3D" id="2.60.40.10">
    <property type="entry name" value="Immunoglobulins"/>
    <property type="match status" value="1"/>
</dbReference>
<dbReference type="PANTHER" id="PTHR37366:SF1">
    <property type="entry name" value="SPERM ACROSOME MEMBRANE-ASSOCIATED PROTEIN 6"/>
    <property type="match status" value="1"/>
</dbReference>
<dbReference type="GeneID" id="110141381"/>
<dbReference type="PROSITE" id="PS50835">
    <property type="entry name" value="IG_LIKE"/>
    <property type="match status" value="1"/>
</dbReference>
<dbReference type="CDD" id="cd00096">
    <property type="entry name" value="Ig"/>
    <property type="match status" value="1"/>
</dbReference>
<keyword evidence="3" id="KW-0732">Signal</keyword>
<evidence type="ECO:0000256" key="3">
    <source>
        <dbReference type="SAM" id="SignalP"/>
    </source>
</evidence>
<dbReference type="InterPro" id="IPR036179">
    <property type="entry name" value="Ig-like_dom_sf"/>
</dbReference>
<dbReference type="RefSeq" id="XP_070307730.1">
    <property type="nucleotide sequence ID" value="XM_070451629.1"/>
</dbReference>
<dbReference type="InterPro" id="IPR013783">
    <property type="entry name" value="Ig-like_fold"/>
</dbReference>
<evidence type="ECO:0000313" key="6">
    <source>
        <dbReference type="RefSeq" id="XP_070307730.1"/>
    </source>
</evidence>
<protein>
    <submittedName>
        <fullName evidence="6">Sperm acrosome membrane-associated protein 6 isoform X1</fullName>
    </submittedName>
</protein>
<feature type="compositionally biased region" description="Basic and acidic residues" evidence="1">
    <location>
        <begin position="95"/>
        <end position="125"/>
    </location>
</feature>
<proteinExistence type="predicted"/>
<feature type="chain" id="PRO_5046844326" evidence="3">
    <location>
        <begin position="27"/>
        <end position="398"/>
    </location>
</feature>
<feature type="signal peptide" evidence="3">
    <location>
        <begin position="1"/>
        <end position="26"/>
    </location>
</feature>
<dbReference type="SUPFAM" id="SSF48726">
    <property type="entry name" value="Immunoglobulin"/>
    <property type="match status" value="1"/>
</dbReference>
<feature type="transmembrane region" description="Helical" evidence="2">
    <location>
        <begin position="371"/>
        <end position="391"/>
    </location>
</feature>
<keyword evidence="2" id="KW-1133">Transmembrane helix</keyword>
<name>A0ABM4GWN2_ODOVR</name>
<reference evidence="6" key="2">
    <citation type="submission" date="2025-08" db="UniProtKB">
        <authorList>
            <consortium name="RefSeq"/>
        </authorList>
    </citation>
    <scope>IDENTIFICATION</scope>
    <source>
        <tissue evidence="6">Tongue muscle</tissue>
    </source>
</reference>
<dbReference type="InterPro" id="IPR007110">
    <property type="entry name" value="Ig-like_dom"/>
</dbReference>
<accession>A0ABM4GWN2</accession>
<feature type="domain" description="Ig-like" evidence="4">
    <location>
        <begin position="225"/>
        <end position="310"/>
    </location>
</feature>
<evidence type="ECO:0000259" key="4">
    <source>
        <dbReference type="PROSITE" id="PS50835"/>
    </source>
</evidence>
<evidence type="ECO:0000256" key="1">
    <source>
        <dbReference type="SAM" id="MobiDB-lite"/>
    </source>
</evidence>
<gene>
    <name evidence="6" type="primary">SPACA6</name>
</gene>
<keyword evidence="2" id="KW-0472">Membrane</keyword>
<dbReference type="InterPro" id="IPR034549">
    <property type="entry name" value="SPACA6"/>
</dbReference>
<evidence type="ECO:0000313" key="5">
    <source>
        <dbReference type="Proteomes" id="UP001652640"/>
    </source>
</evidence>
<sequence>MAWLAPWSAILPSLAALAVFDASAWACLLCFTSYEERLQICQIFAGLDSPDLGKCEEAFEDAFKGLLDTEISEETTPPPQHPPQCGGARGYTEGGTREAWRDLRGTETQRWENRGVGSRDRRPRDDHLRAVVPGEAVPPSPCLPPPDYEERGQLNDAFTQMTHSLQEMAAAQGSFRVAFLHAAEKMQKIILQLKEVQACIPPCGLQEVTRRFRCRGCYSKVCDLPLDCPVQDLTVTRGRQAMFSCTVNFQLPKEEITYSWKFAGGLRTQDPTYFRDIPRAQGYLARIRPVQPTHRGTFSCVITHDQRPLARLYFFLNVTGPPPRGETELQVSFREVLRWVPQEAETIEPWRPSLGELLATPGALTPGNQCLLAALVALASASVTVLAWMFFRWYCSGN</sequence>
<dbReference type="Proteomes" id="UP001652640">
    <property type="component" value="Chromosome 20"/>
</dbReference>
<feature type="region of interest" description="Disordered" evidence="1">
    <location>
        <begin position="72"/>
        <end position="125"/>
    </location>
</feature>
<keyword evidence="5" id="KW-1185">Reference proteome</keyword>
<dbReference type="PANTHER" id="PTHR37366">
    <property type="entry name" value="SPERM ACROSOME MEMBRANE-ASSOCIATED PROTEIN 6"/>
    <property type="match status" value="1"/>
</dbReference>